<keyword evidence="4" id="KW-0472">Membrane</keyword>
<comment type="similarity">
    <text evidence="2">Belongs to the SusD family.</text>
</comment>
<dbReference type="InterPro" id="IPR011990">
    <property type="entry name" value="TPR-like_helical_dom_sf"/>
</dbReference>
<evidence type="ECO:0000256" key="5">
    <source>
        <dbReference type="ARBA" id="ARBA00023237"/>
    </source>
</evidence>
<gene>
    <name evidence="9" type="ORF">OA86_10750</name>
</gene>
<proteinExistence type="inferred from homology"/>
<dbReference type="SUPFAM" id="SSF48452">
    <property type="entry name" value="TPR-like"/>
    <property type="match status" value="1"/>
</dbReference>
<sequence length="461" mass="52640">MKIQYHVFYTLTMAALLALSLQSCENLLEVDAPIDQIGTGQVFESVGTADAALSHLYTEVQAYSLFSGSAAGAGALLGTYTDELISYDVYTQNGDMDLYHNVQGSSNRSIKAVWTNAYSEIYTANALLEGIEKSQAIPEVDKKRIKGEALVVRSLIYFYLNQLFGDIPYPITTDYMVNKSIAKTASQEVLLKIENDVREAVGLLSDEYRNTERIYPNRKTAEMILATVLMTRHQYPEAEELLRGVVQFPLYQWEPDVTKTFKKSGSHILWQLKPLHPNDATNEVLLYYFESALPNNYALSDELVASFTPDDLRKQQWVKEVTIGQQNYYRADKYKNMVENSDEYSIVFRLEEVYLLLAEALVQQNKRSEALPYLNAVKQKAGIAQAPPTATKEELLQEILDENRKEFFTERGIRFITLKRANRLNELTLTKPQWNQHHQLWPLPFSELILNPNLNPQNNGY</sequence>
<name>A0A0C1F5L2_9FLAO</name>
<evidence type="ECO:0000259" key="8">
    <source>
        <dbReference type="Pfam" id="PF14322"/>
    </source>
</evidence>
<feature type="domain" description="SusD-like N-terminal" evidence="8">
    <location>
        <begin position="93"/>
        <end position="227"/>
    </location>
</feature>
<comment type="subcellular location">
    <subcellularLocation>
        <location evidence="1">Cell outer membrane</location>
    </subcellularLocation>
</comment>
<dbReference type="Proteomes" id="UP000031473">
    <property type="component" value="Unassembled WGS sequence"/>
</dbReference>
<evidence type="ECO:0000259" key="7">
    <source>
        <dbReference type="Pfam" id="PF07980"/>
    </source>
</evidence>
<feature type="chain" id="PRO_5030004921" evidence="6">
    <location>
        <begin position="26"/>
        <end position="461"/>
    </location>
</feature>
<organism evidence="9 10">
    <name type="scientific">Kaistella jeonii</name>
    <dbReference type="NCBI Taxonomy" id="266749"/>
    <lineage>
        <taxon>Bacteria</taxon>
        <taxon>Pseudomonadati</taxon>
        <taxon>Bacteroidota</taxon>
        <taxon>Flavobacteriia</taxon>
        <taxon>Flavobacteriales</taxon>
        <taxon>Weeksellaceae</taxon>
        <taxon>Chryseobacterium group</taxon>
        <taxon>Kaistella</taxon>
    </lineage>
</organism>
<dbReference type="GO" id="GO:0009279">
    <property type="term" value="C:cell outer membrane"/>
    <property type="evidence" value="ECO:0007669"/>
    <property type="project" value="UniProtKB-SubCell"/>
</dbReference>
<dbReference type="AlphaFoldDB" id="A0A0C1F5L2"/>
<evidence type="ECO:0000313" key="9">
    <source>
        <dbReference type="EMBL" id="KIA88502.1"/>
    </source>
</evidence>
<dbReference type="Pfam" id="PF14322">
    <property type="entry name" value="SusD-like_3"/>
    <property type="match status" value="1"/>
</dbReference>
<dbReference type="OrthoDB" id="621570at2"/>
<keyword evidence="10" id="KW-1185">Reference proteome</keyword>
<dbReference type="Pfam" id="PF07980">
    <property type="entry name" value="SusD_RagB"/>
    <property type="match status" value="1"/>
</dbReference>
<protein>
    <submittedName>
        <fullName evidence="9">Glycan metabolism protein RagB</fullName>
    </submittedName>
</protein>
<feature type="domain" description="RagB/SusD" evidence="7">
    <location>
        <begin position="326"/>
        <end position="461"/>
    </location>
</feature>
<evidence type="ECO:0000256" key="3">
    <source>
        <dbReference type="ARBA" id="ARBA00022729"/>
    </source>
</evidence>
<feature type="signal peptide" evidence="6">
    <location>
        <begin position="1"/>
        <end position="25"/>
    </location>
</feature>
<comment type="caution">
    <text evidence="9">The sequence shown here is derived from an EMBL/GenBank/DDBJ whole genome shotgun (WGS) entry which is preliminary data.</text>
</comment>
<evidence type="ECO:0000256" key="6">
    <source>
        <dbReference type="SAM" id="SignalP"/>
    </source>
</evidence>
<dbReference type="PROSITE" id="PS51257">
    <property type="entry name" value="PROKAR_LIPOPROTEIN"/>
    <property type="match status" value="1"/>
</dbReference>
<keyword evidence="3 6" id="KW-0732">Signal</keyword>
<dbReference type="STRING" id="266749.SAMN05421876_1096"/>
<evidence type="ECO:0000256" key="2">
    <source>
        <dbReference type="ARBA" id="ARBA00006275"/>
    </source>
</evidence>
<dbReference type="EMBL" id="JSYL01000007">
    <property type="protein sequence ID" value="KIA88502.1"/>
    <property type="molecule type" value="Genomic_DNA"/>
</dbReference>
<evidence type="ECO:0000256" key="1">
    <source>
        <dbReference type="ARBA" id="ARBA00004442"/>
    </source>
</evidence>
<dbReference type="RefSeq" id="WP_039352841.1">
    <property type="nucleotide sequence ID" value="NZ_FOLA01000009.1"/>
</dbReference>
<keyword evidence="5" id="KW-0998">Cell outer membrane</keyword>
<evidence type="ECO:0000313" key="10">
    <source>
        <dbReference type="Proteomes" id="UP000031473"/>
    </source>
</evidence>
<accession>A0A0C1F5L2</accession>
<dbReference type="InterPro" id="IPR012944">
    <property type="entry name" value="SusD_RagB_dom"/>
</dbReference>
<evidence type="ECO:0000256" key="4">
    <source>
        <dbReference type="ARBA" id="ARBA00023136"/>
    </source>
</evidence>
<dbReference type="InterPro" id="IPR033985">
    <property type="entry name" value="SusD-like_N"/>
</dbReference>
<reference evidence="9 10" key="1">
    <citation type="submission" date="2014-10" db="EMBL/GenBank/DDBJ databases">
        <title>Kaistella jeonii genome.</title>
        <authorList>
            <person name="Clayton J.T."/>
            <person name="Newman J.D."/>
        </authorList>
    </citation>
    <scope>NUCLEOTIDE SEQUENCE [LARGE SCALE GENOMIC DNA]</scope>
    <source>
        <strain evidence="9 10">DSM 17048</strain>
    </source>
</reference>
<dbReference type="Gene3D" id="1.25.40.390">
    <property type="match status" value="1"/>
</dbReference>
<dbReference type="CDD" id="cd08977">
    <property type="entry name" value="SusD"/>
    <property type="match status" value="1"/>
</dbReference>